<dbReference type="AlphaFoldDB" id="A0A0G1INI5"/>
<evidence type="ECO:0000313" key="3">
    <source>
        <dbReference type="Proteomes" id="UP000034521"/>
    </source>
</evidence>
<evidence type="ECO:0000256" key="1">
    <source>
        <dbReference type="SAM" id="Phobius"/>
    </source>
</evidence>
<protein>
    <submittedName>
        <fullName evidence="2">Uncharacterized protein</fullName>
    </submittedName>
</protein>
<dbReference type="EMBL" id="LCIQ01000019">
    <property type="protein sequence ID" value="KKT60685.1"/>
    <property type="molecule type" value="Genomic_DNA"/>
</dbReference>
<feature type="transmembrane region" description="Helical" evidence="1">
    <location>
        <begin position="6"/>
        <end position="25"/>
    </location>
</feature>
<gene>
    <name evidence="2" type="ORF">UW52_C0019G0013</name>
</gene>
<organism evidence="2 3">
    <name type="scientific">Candidatus Gottesmanbacteria bacterium GW2011_GWA1_44_24b</name>
    <dbReference type="NCBI Taxonomy" id="1618437"/>
    <lineage>
        <taxon>Bacteria</taxon>
        <taxon>Candidatus Gottesmaniibacteriota</taxon>
    </lineage>
</organism>
<keyword evidence="1" id="KW-0812">Transmembrane</keyword>
<reference evidence="2 3" key="1">
    <citation type="journal article" date="2015" name="Nature">
        <title>rRNA introns, odd ribosomes, and small enigmatic genomes across a large radiation of phyla.</title>
        <authorList>
            <person name="Brown C.T."/>
            <person name="Hug L.A."/>
            <person name="Thomas B.C."/>
            <person name="Sharon I."/>
            <person name="Castelle C.J."/>
            <person name="Singh A."/>
            <person name="Wilkins M.J."/>
            <person name="Williams K.H."/>
            <person name="Banfield J.F."/>
        </authorList>
    </citation>
    <scope>NUCLEOTIDE SEQUENCE [LARGE SCALE GENOMIC DNA]</scope>
</reference>
<dbReference type="Proteomes" id="UP000034521">
    <property type="component" value="Unassembled WGS sequence"/>
</dbReference>
<keyword evidence="1" id="KW-1133">Transmembrane helix</keyword>
<accession>A0A0G1INI5</accession>
<comment type="caution">
    <text evidence="2">The sequence shown here is derived from an EMBL/GenBank/DDBJ whole genome shotgun (WGS) entry which is preliminary data.</text>
</comment>
<proteinExistence type="predicted"/>
<sequence length="49" mass="5654">MINGLYQINWSIKILLILLSGIFLIKSTILRIKEKILGLRSYLLLVIVI</sequence>
<name>A0A0G1INI5_9BACT</name>
<evidence type="ECO:0000313" key="2">
    <source>
        <dbReference type="EMBL" id="KKT60685.1"/>
    </source>
</evidence>
<keyword evidence="1" id="KW-0472">Membrane</keyword>